<keyword evidence="3" id="KW-0813">Transport</keyword>
<feature type="region of interest" description="Disordered" evidence="11">
    <location>
        <begin position="526"/>
        <end position="570"/>
    </location>
</feature>
<dbReference type="RefSeq" id="XP_007911779.1">
    <property type="nucleotide sequence ID" value="XM_007913588.1"/>
</dbReference>
<feature type="transmembrane region" description="Helical" evidence="12">
    <location>
        <begin position="121"/>
        <end position="140"/>
    </location>
</feature>
<dbReference type="InterPro" id="IPR013112">
    <property type="entry name" value="FAD-bd_8"/>
</dbReference>
<keyword evidence="10" id="KW-0325">Glycoprotein</keyword>
<feature type="transmembrane region" description="Helical" evidence="12">
    <location>
        <begin position="225"/>
        <end position="244"/>
    </location>
</feature>
<dbReference type="InterPro" id="IPR017927">
    <property type="entry name" value="FAD-bd_FR_type"/>
</dbReference>
<dbReference type="GO" id="GO:0005886">
    <property type="term" value="C:plasma membrane"/>
    <property type="evidence" value="ECO:0007669"/>
    <property type="project" value="TreeGrafter"/>
</dbReference>
<dbReference type="GO" id="GO:0006879">
    <property type="term" value="P:intracellular iron ion homeostasis"/>
    <property type="evidence" value="ECO:0007669"/>
    <property type="project" value="TreeGrafter"/>
</dbReference>
<feature type="compositionally biased region" description="Basic and acidic residues" evidence="11">
    <location>
        <begin position="531"/>
        <end position="570"/>
    </location>
</feature>
<dbReference type="InterPro" id="IPR051410">
    <property type="entry name" value="Ferric/Cupric_Reductase"/>
</dbReference>
<dbReference type="Proteomes" id="UP000014074">
    <property type="component" value="Unassembled WGS sequence"/>
</dbReference>
<dbReference type="SFLD" id="SFLDG01168">
    <property type="entry name" value="Ferric_reductase_subgroup_(FRE"/>
    <property type="match status" value="1"/>
</dbReference>
<dbReference type="Pfam" id="PF01794">
    <property type="entry name" value="Ferric_reduct"/>
    <property type="match status" value="1"/>
</dbReference>
<feature type="compositionally biased region" description="Polar residues" evidence="11">
    <location>
        <begin position="1"/>
        <end position="10"/>
    </location>
</feature>
<keyword evidence="6 12" id="KW-1133">Transmembrane helix</keyword>
<evidence type="ECO:0000313" key="15">
    <source>
        <dbReference type="Proteomes" id="UP000014074"/>
    </source>
</evidence>
<evidence type="ECO:0000256" key="8">
    <source>
        <dbReference type="ARBA" id="ARBA00023065"/>
    </source>
</evidence>
<evidence type="ECO:0000256" key="12">
    <source>
        <dbReference type="SAM" id="Phobius"/>
    </source>
</evidence>
<evidence type="ECO:0000256" key="2">
    <source>
        <dbReference type="ARBA" id="ARBA00006278"/>
    </source>
</evidence>
<gene>
    <name evidence="14" type="ORF">UCRPA7_999</name>
</gene>
<evidence type="ECO:0000313" key="14">
    <source>
        <dbReference type="EMBL" id="EOO03492.1"/>
    </source>
</evidence>
<dbReference type="GO" id="GO:0000293">
    <property type="term" value="F:ferric-chelate reductase activity"/>
    <property type="evidence" value="ECO:0007669"/>
    <property type="project" value="UniProtKB-ARBA"/>
</dbReference>
<feature type="transmembrane region" description="Helical" evidence="12">
    <location>
        <begin position="57"/>
        <end position="79"/>
    </location>
</feature>
<comment type="similarity">
    <text evidence="2">Belongs to the ferric reductase (FRE) family.</text>
</comment>
<dbReference type="GO" id="GO:0015677">
    <property type="term" value="P:copper ion import"/>
    <property type="evidence" value="ECO:0007669"/>
    <property type="project" value="TreeGrafter"/>
</dbReference>
<keyword evidence="9 12" id="KW-0472">Membrane</keyword>
<keyword evidence="7" id="KW-0560">Oxidoreductase</keyword>
<dbReference type="Gene3D" id="3.40.50.80">
    <property type="entry name" value="Nucleotide-binding domain of ferredoxin-NADP reductase (FNR) module"/>
    <property type="match status" value="2"/>
</dbReference>
<evidence type="ECO:0000256" key="1">
    <source>
        <dbReference type="ARBA" id="ARBA00004141"/>
    </source>
</evidence>
<feature type="domain" description="FAD-binding FR-type" evidence="13">
    <location>
        <begin position="287"/>
        <end position="399"/>
    </location>
</feature>
<sequence>MSVSPPSNLTHGPPGGQGAQGEHGGGGGAAGGHGGGNAAMYARFAKRLALNKRYMRIYAASLCALIAIFIITHWVRLVINRARRSSKSQKPPKLTAPFAYVSRAARSVLIRKFPGFSSNGHVLLVTAYVGINAALTFTGVDLTSGGSLGNRFGWMLSANFVVVVFLALKNTPLAVLTAYSYERLNVLHQVAGYATILYLVLHACVYSGFFGEAHKLYILREEEQICGIIAGFGFLGVFISAAFIRRYWYEAFYITHIISFLVALICGAFHQPDLGKGILVMLLIIACIWVSDRLIRALRVFYYSTNNHATVHPLPNGGTKIVMAKKPWNAVPGKHCFVWIPKIRLLEMHPFTVVATEPMEFIINSYDGFTGDLHKYALDHPGASLKASVDGPYGTFPDPMEYDKIILIAGGSGASFTFGLAVNLLERMGPESTKNIVFIWAVKKHDNLTWFTDHLTTLRTHNHSPKVTVSLFVTRAPASPMSDEQRRGSVLVRGAIHRTDEESLSSEHQVSPISPIRDLEKALMELPPRAHVRDDDKQHIEETEEKRNIQETHADHDGSHERDHDHTNQRRDHFRSANAAISTATSNDSLALAHRVTPGRPDTAMLIREEVSRTPGHHRVLISACGPNGLMRVVRKTAAGCIRGDGPEVELHCEQFGW</sequence>
<dbReference type="Pfam" id="PF08022">
    <property type="entry name" value="FAD_binding_8"/>
    <property type="match status" value="1"/>
</dbReference>
<dbReference type="InterPro" id="IPR039261">
    <property type="entry name" value="FNR_nucleotide-bd"/>
</dbReference>
<name>R8BVW2_PHAM7</name>
<dbReference type="HOGENOM" id="CLU_010365_5_0_1"/>
<dbReference type="EMBL" id="KB932820">
    <property type="protein sequence ID" value="EOO03492.1"/>
    <property type="molecule type" value="Genomic_DNA"/>
</dbReference>
<dbReference type="KEGG" id="tmn:UCRPA7_999"/>
<comment type="subcellular location">
    <subcellularLocation>
        <location evidence="1">Membrane</location>
        <topology evidence="1">Multi-pass membrane protein</topology>
    </subcellularLocation>
</comment>
<evidence type="ECO:0000256" key="10">
    <source>
        <dbReference type="ARBA" id="ARBA00023180"/>
    </source>
</evidence>
<feature type="transmembrane region" description="Helical" evidence="12">
    <location>
        <begin position="190"/>
        <end position="210"/>
    </location>
</feature>
<dbReference type="GeneID" id="19329939"/>
<dbReference type="AlphaFoldDB" id="R8BVW2"/>
<proteinExistence type="inferred from homology"/>
<dbReference type="PANTHER" id="PTHR32361">
    <property type="entry name" value="FERRIC/CUPRIC REDUCTASE TRANSMEMBRANE COMPONENT"/>
    <property type="match status" value="1"/>
</dbReference>
<protein>
    <submittedName>
        <fullName evidence="14">Putative ferric reductase like transmembrane component protein</fullName>
    </submittedName>
</protein>
<dbReference type="InterPro" id="IPR013121">
    <property type="entry name" value="Fe_red_NAD-bd_6"/>
</dbReference>
<evidence type="ECO:0000259" key="13">
    <source>
        <dbReference type="PROSITE" id="PS51384"/>
    </source>
</evidence>
<feature type="transmembrane region" description="Helical" evidence="12">
    <location>
        <begin position="152"/>
        <end position="169"/>
    </location>
</feature>
<feature type="transmembrane region" description="Helical" evidence="12">
    <location>
        <begin position="251"/>
        <end position="271"/>
    </location>
</feature>
<dbReference type="eggNOG" id="KOG0039">
    <property type="taxonomic scope" value="Eukaryota"/>
</dbReference>
<feature type="compositionally biased region" description="Gly residues" evidence="11">
    <location>
        <begin position="13"/>
        <end position="31"/>
    </location>
</feature>
<dbReference type="Pfam" id="PF08030">
    <property type="entry name" value="NAD_binding_6"/>
    <property type="match status" value="1"/>
</dbReference>
<dbReference type="GO" id="GO:0006826">
    <property type="term" value="P:iron ion transport"/>
    <property type="evidence" value="ECO:0007669"/>
    <property type="project" value="TreeGrafter"/>
</dbReference>
<dbReference type="CDD" id="cd06186">
    <property type="entry name" value="NOX_Duox_like_FAD_NADP"/>
    <property type="match status" value="1"/>
</dbReference>
<accession>R8BVW2</accession>
<keyword evidence="8" id="KW-0406">Ion transport</keyword>
<dbReference type="InterPro" id="IPR013130">
    <property type="entry name" value="Fe3_Rdtase_TM_dom"/>
</dbReference>
<evidence type="ECO:0000256" key="6">
    <source>
        <dbReference type="ARBA" id="ARBA00022989"/>
    </source>
</evidence>
<dbReference type="SFLD" id="SFLDS00052">
    <property type="entry name" value="Ferric_Reductase_Domain"/>
    <property type="match status" value="1"/>
</dbReference>
<evidence type="ECO:0000256" key="3">
    <source>
        <dbReference type="ARBA" id="ARBA00022448"/>
    </source>
</evidence>
<dbReference type="PANTHER" id="PTHR32361:SF9">
    <property type="entry name" value="FERRIC REDUCTASE TRANSMEMBRANE COMPONENT 3-RELATED"/>
    <property type="match status" value="1"/>
</dbReference>
<evidence type="ECO:0000256" key="7">
    <source>
        <dbReference type="ARBA" id="ARBA00023002"/>
    </source>
</evidence>
<reference evidence="15" key="1">
    <citation type="journal article" date="2013" name="Genome Announc.">
        <title>Draft genome sequence of the ascomycete Phaeoacremonium aleophilum strain UCR-PA7, a causal agent of the esca disease complex in grapevines.</title>
        <authorList>
            <person name="Blanco-Ulate B."/>
            <person name="Rolshausen P."/>
            <person name="Cantu D."/>
        </authorList>
    </citation>
    <scope>NUCLEOTIDE SEQUENCE [LARGE SCALE GENOMIC DNA]</scope>
    <source>
        <strain evidence="15">UCR-PA7</strain>
    </source>
</reference>
<keyword evidence="4 12" id="KW-0812">Transmembrane</keyword>
<dbReference type="OrthoDB" id="10006946at2759"/>
<evidence type="ECO:0000256" key="4">
    <source>
        <dbReference type="ARBA" id="ARBA00022692"/>
    </source>
</evidence>
<keyword evidence="15" id="KW-1185">Reference proteome</keyword>
<dbReference type="SUPFAM" id="SSF52343">
    <property type="entry name" value="Ferredoxin reductase-like, C-terminal NADP-linked domain"/>
    <property type="match status" value="1"/>
</dbReference>
<evidence type="ECO:0000256" key="11">
    <source>
        <dbReference type="SAM" id="MobiDB-lite"/>
    </source>
</evidence>
<dbReference type="PROSITE" id="PS51384">
    <property type="entry name" value="FAD_FR"/>
    <property type="match status" value="1"/>
</dbReference>
<evidence type="ECO:0000256" key="5">
    <source>
        <dbReference type="ARBA" id="ARBA00022982"/>
    </source>
</evidence>
<evidence type="ECO:0000256" key="9">
    <source>
        <dbReference type="ARBA" id="ARBA00023136"/>
    </source>
</evidence>
<organism evidence="14 15">
    <name type="scientific">Phaeoacremonium minimum (strain UCR-PA7)</name>
    <name type="common">Esca disease fungus</name>
    <name type="synonym">Togninia minima</name>
    <dbReference type="NCBI Taxonomy" id="1286976"/>
    <lineage>
        <taxon>Eukaryota</taxon>
        <taxon>Fungi</taxon>
        <taxon>Dikarya</taxon>
        <taxon>Ascomycota</taxon>
        <taxon>Pezizomycotina</taxon>
        <taxon>Sordariomycetes</taxon>
        <taxon>Sordariomycetidae</taxon>
        <taxon>Togniniales</taxon>
        <taxon>Togniniaceae</taxon>
        <taxon>Phaeoacremonium</taxon>
    </lineage>
</organism>
<keyword evidence="5" id="KW-0249">Electron transport</keyword>
<feature type="region of interest" description="Disordered" evidence="11">
    <location>
        <begin position="1"/>
        <end position="31"/>
    </location>
</feature>